<organism evidence="1 2">
    <name type="scientific">Streptomyces xiangluensis</name>
    <dbReference type="NCBI Taxonomy" id="2665720"/>
    <lineage>
        <taxon>Bacteria</taxon>
        <taxon>Bacillati</taxon>
        <taxon>Actinomycetota</taxon>
        <taxon>Actinomycetes</taxon>
        <taxon>Kitasatosporales</taxon>
        <taxon>Streptomycetaceae</taxon>
        <taxon>Streptomyces</taxon>
    </lineage>
</organism>
<dbReference type="RefSeq" id="WP_386347782.1">
    <property type="nucleotide sequence ID" value="NZ_JBHSFG010000059.1"/>
</dbReference>
<accession>A0ABV8YX30</accession>
<dbReference type="Pfam" id="PF19979">
    <property type="entry name" value="DUF6415"/>
    <property type="match status" value="1"/>
</dbReference>
<protein>
    <submittedName>
        <fullName evidence="1">DUF6415 family natural product biosynthesis protein</fullName>
    </submittedName>
</protein>
<comment type="caution">
    <text evidence="1">The sequence shown here is derived from an EMBL/GenBank/DDBJ whole genome shotgun (WGS) entry which is preliminary data.</text>
</comment>
<evidence type="ECO:0000313" key="2">
    <source>
        <dbReference type="Proteomes" id="UP001596012"/>
    </source>
</evidence>
<evidence type="ECO:0000313" key="1">
    <source>
        <dbReference type="EMBL" id="MFC4469200.1"/>
    </source>
</evidence>
<dbReference type="EMBL" id="JBHSFG010000059">
    <property type="protein sequence ID" value="MFC4469200.1"/>
    <property type="molecule type" value="Genomic_DNA"/>
</dbReference>
<dbReference type="InterPro" id="IPR046300">
    <property type="entry name" value="DUF6415"/>
</dbReference>
<keyword evidence="2" id="KW-1185">Reference proteome</keyword>
<name>A0ABV8YX30_9ACTN</name>
<reference evidence="2" key="1">
    <citation type="journal article" date="2019" name="Int. J. Syst. Evol. Microbiol.">
        <title>The Global Catalogue of Microorganisms (GCM) 10K type strain sequencing project: providing services to taxonomists for standard genome sequencing and annotation.</title>
        <authorList>
            <consortium name="The Broad Institute Genomics Platform"/>
            <consortium name="The Broad Institute Genome Sequencing Center for Infectious Disease"/>
            <person name="Wu L."/>
            <person name="Ma J."/>
        </authorList>
    </citation>
    <scope>NUCLEOTIDE SEQUENCE [LARGE SCALE GENOMIC DNA]</scope>
    <source>
        <strain evidence="2">DT43</strain>
    </source>
</reference>
<proteinExistence type="predicted"/>
<dbReference type="Proteomes" id="UP001596012">
    <property type="component" value="Unassembled WGS sequence"/>
</dbReference>
<gene>
    <name evidence="1" type="ORF">ACFPH6_32575</name>
</gene>
<sequence>MTAPATSPGWAHPVRAAELPLTPEGLRWVLAKVQEWQPYVDGSLLDELAAVLDDYTPDEDEDDVNAMRLRGHLMQLVNLAVTTKVVEQDQRVDRVVDRARTVRSEELPGDHMKAVGHVRQMAWALDELLELLLENQCIKEAP</sequence>